<dbReference type="Pfam" id="PF22617">
    <property type="entry name" value="HCS_D2"/>
    <property type="match status" value="1"/>
</dbReference>
<evidence type="ECO:0000256" key="3">
    <source>
        <dbReference type="RuleBase" id="RU003523"/>
    </source>
</evidence>
<organism evidence="5 6">
    <name type="scientific">Pelagicoccus albus</name>
    <dbReference type="NCBI Taxonomy" id="415222"/>
    <lineage>
        <taxon>Bacteria</taxon>
        <taxon>Pseudomonadati</taxon>
        <taxon>Verrucomicrobiota</taxon>
        <taxon>Opitutia</taxon>
        <taxon>Puniceicoccales</taxon>
        <taxon>Pelagicoccaceae</taxon>
        <taxon>Pelagicoccus</taxon>
    </lineage>
</organism>
<dbReference type="PANTHER" id="PTHR42880">
    <property type="entry name" value="HOMOCITRATE SYNTHASE"/>
    <property type="match status" value="1"/>
</dbReference>
<comment type="caution">
    <text evidence="5">The sequence shown here is derived from an EMBL/GenBank/DDBJ whole genome shotgun (WGS) entry which is preliminary data.</text>
</comment>
<dbReference type="RefSeq" id="WP_185660074.1">
    <property type="nucleotide sequence ID" value="NZ_CAWPOO010000008.1"/>
</dbReference>
<dbReference type="AlphaFoldDB" id="A0A7X1E8I3"/>
<evidence type="ECO:0000259" key="4">
    <source>
        <dbReference type="PROSITE" id="PS50991"/>
    </source>
</evidence>
<dbReference type="PROSITE" id="PS00815">
    <property type="entry name" value="AIPM_HOMOCIT_SYNTH_1"/>
    <property type="match status" value="1"/>
</dbReference>
<protein>
    <submittedName>
        <fullName evidence="5">Pyruvate carboxyltransferase</fullName>
    </submittedName>
</protein>
<comment type="similarity">
    <text evidence="1 3">Belongs to the alpha-IPM synthase/homocitrate synthase family.</text>
</comment>
<dbReference type="EMBL" id="JACHVC010000008">
    <property type="protein sequence ID" value="MBC2606183.1"/>
    <property type="molecule type" value="Genomic_DNA"/>
</dbReference>
<keyword evidence="6" id="KW-1185">Reference proteome</keyword>
<accession>A0A7X1E8I3</accession>
<dbReference type="CDD" id="cd07939">
    <property type="entry name" value="DRE_TIM_NifV"/>
    <property type="match status" value="1"/>
</dbReference>
<gene>
    <name evidence="5" type="ORF">H5P27_09000</name>
</gene>
<dbReference type="PANTHER" id="PTHR42880:SF1">
    <property type="entry name" value="ISOPROPYLMALATE_HOMOCITRATE_CITRAMALATE SYNTHASE FAMILY PROTEIN"/>
    <property type="match status" value="1"/>
</dbReference>
<dbReference type="InterPro" id="IPR054691">
    <property type="entry name" value="LeuA/HCS_post-cat"/>
</dbReference>
<evidence type="ECO:0000256" key="1">
    <source>
        <dbReference type="ARBA" id="ARBA00006154"/>
    </source>
</evidence>
<dbReference type="GO" id="GO:0046912">
    <property type="term" value="F:acyltransferase activity, acyl groups converted into alkyl on transfer"/>
    <property type="evidence" value="ECO:0007669"/>
    <property type="project" value="InterPro"/>
</dbReference>
<reference evidence="5 6" key="1">
    <citation type="submission" date="2020-07" db="EMBL/GenBank/DDBJ databases">
        <authorList>
            <person name="Feng X."/>
        </authorList>
    </citation>
    <scope>NUCLEOTIDE SEQUENCE [LARGE SCALE GENOMIC DNA]</scope>
    <source>
        <strain evidence="5 6">JCM23202</strain>
    </source>
</reference>
<dbReference type="InterPro" id="IPR000891">
    <property type="entry name" value="PYR_CT"/>
</dbReference>
<feature type="domain" description="Pyruvate carboxyltransferase" evidence="4">
    <location>
        <begin position="6"/>
        <end position="256"/>
    </location>
</feature>
<evidence type="ECO:0000313" key="5">
    <source>
        <dbReference type="EMBL" id="MBC2606183.1"/>
    </source>
</evidence>
<evidence type="ECO:0000256" key="2">
    <source>
        <dbReference type="ARBA" id="ARBA00022679"/>
    </source>
</evidence>
<dbReference type="InterPro" id="IPR013477">
    <property type="entry name" value="NifV/FrbC"/>
</dbReference>
<keyword evidence="2 3" id="KW-0808">Transferase</keyword>
<dbReference type="InterPro" id="IPR002034">
    <property type="entry name" value="AIPM/Hcit_synth_CS"/>
</dbReference>
<dbReference type="Proteomes" id="UP000526501">
    <property type="component" value="Unassembled WGS sequence"/>
</dbReference>
<dbReference type="SUPFAM" id="SSF51569">
    <property type="entry name" value="Aldolase"/>
    <property type="match status" value="1"/>
</dbReference>
<dbReference type="InterPro" id="IPR013785">
    <property type="entry name" value="Aldolase_TIM"/>
</dbReference>
<dbReference type="Gene3D" id="1.10.238.260">
    <property type="match status" value="1"/>
</dbReference>
<evidence type="ECO:0000313" key="6">
    <source>
        <dbReference type="Proteomes" id="UP000526501"/>
    </source>
</evidence>
<dbReference type="PROSITE" id="PS50991">
    <property type="entry name" value="PYR_CT"/>
    <property type="match status" value="1"/>
</dbReference>
<dbReference type="PROSITE" id="PS00816">
    <property type="entry name" value="AIPM_HOMOCIT_SYNTH_2"/>
    <property type="match status" value="1"/>
</dbReference>
<dbReference type="Pfam" id="PF00682">
    <property type="entry name" value="HMGL-like"/>
    <property type="match status" value="1"/>
</dbReference>
<sequence length="374" mass="40930">MYQKIPYLIDTTLRDGEQAAGVAFSLTEKQTIATLLSQAGIPEIEVGIPAMGDSEIEHIKAISDLNLRTRILTWGRANRHDLKAATRTGANGFHFSLPASPVHMRIWKKDEKWVLRTMAQLAKEAANNFEYFSVGAQDASRADRDFLKLFIDAAQVIGAKRVRFADTTGRLNPIETLDLFCDLSKNTSIEIEFHAHNDLGMATANTVAALMGGASCASVTVNGLGERAGNAPLEEVSMALKHSTNIDMPLDSSFYYKLSDFVAEASNRRLSWNKAVTGPGAHSHESGIHCNGLLRNAESYETISPEEIGRERPDFVIGRHSGSAAVISAAHRLGHEISNRFAEKLLPQIRQVAESQGRGLTTEEFAQLLDLQTS</sequence>
<name>A0A7X1E8I3_9BACT</name>
<dbReference type="Gene3D" id="3.20.20.70">
    <property type="entry name" value="Aldolase class I"/>
    <property type="match status" value="1"/>
</dbReference>
<keyword evidence="5" id="KW-0670">Pyruvate</keyword>
<dbReference type="GO" id="GO:0019752">
    <property type="term" value="P:carboxylic acid metabolic process"/>
    <property type="evidence" value="ECO:0007669"/>
    <property type="project" value="InterPro"/>
</dbReference>
<proteinExistence type="inferred from homology"/>